<dbReference type="Proteomes" id="UP001171902">
    <property type="component" value="Unassembled WGS sequence"/>
</dbReference>
<accession>A0ABT7YMH8</accession>
<gene>
    <name evidence="1" type="ORF">QWI33_07750</name>
</gene>
<protein>
    <submittedName>
        <fullName evidence="1">Uncharacterized protein</fullName>
    </submittedName>
</protein>
<comment type="caution">
    <text evidence="1">The sequence shown here is derived from an EMBL/GenBank/DDBJ whole genome shotgun (WGS) entry which is preliminary data.</text>
</comment>
<dbReference type="EMBL" id="JAUEMJ010000002">
    <property type="protein sequence ID" value="MDN3239614.1"/>
    <property type="molecule type" value="Genomic_DNA"/>
</dbReference>
<sequence>MTTIFEVLTWGREGTRVDGRLTSRLGRGTRFPCGTEFGLQLLMDAWFQGFGTMALDLGTAKEFEECFELFLGKQVWTDDEGHLLDAATKAPVQPRVKAADHYADRLDGSAGSSGGYRYLVLKPQGEEFLRRAAAIIASFAIESEPGGEKARFTIEAADPRYVAHMERHLYFQTAFNGRLPAA</sequence>
<dbReference type="RefSeq" id="WP_289956502.1">
    <property type="nucleotide sequence ID" value="NZ_JAUEMJ010000002.1"/>
</dbReference>
<name>A0ABT7YMH8_9ACTN</name>
<evidence type="ECO:0000313" key="1">
    <source>
        <dbReference type="EMBL" id="MDN3239614.1"/>
    </source>
</evidence>
<keyword evidence="2" id="KW-1185">Reference proteome</keyword>
<proteinExistence type="predicted"/>
<organism evidence="1 2">
    <name type="scientific">Glycomyces tritici</name>
    <dbReference type="NCBI Taxonomy" id="2665176"/>
    <lineage>
        <taxon>Bacteria</taxon>
        <taxon>Bacillati</taxon>
        <taxon>Actinomycetota</taxon>
        <taxon>Actinomycetes</taxon>
        <taxon>Glycomycetales</taxon>
        <taxon>Glycomycetaceae</taxon>
        <taxon>Glycomyces</taxon>
    </lineage>
</organism>
<reference evidence="1" key="1">
    <citation type="submission" date="2023-06" db="EMBL/GenBank/DDBJ databases">
        <title>Gycomyces niveus sp.nov., a novel actinomycete isolated from soil in Shouguang.</title>
        <authorList>
            <person name="Yang X."/>
            <person name="Zhao J."/>
        </authorList>
    </citation>
    <scope>NUCLEOTIDE SEQUENCE</scope>
    <source>
        <strain evidence="1">NEAU C2</strain>
    </source>
</reference>
<evidence type="ECO:0000313" key="2">
    <source>
        <dbReference type="Proteomes" id="UP001171902"/>
    </source>
</evidence>